<evidence type="ECO:0000256" key="1">
    <source>
        <dbReference type="SAM" id="MobiDB-lite"/>
    </source>
</evidence>
<dbReference type="EMBL" id="BNJG01000002">
    <property type="protein sequence ID" value="GHO56179.1"/>
    <property type="molecule type" value="Genomic_DNA"/>
</dbReference>
<evidence type="ECO:0000313" key="3">
    <source>
        <dbReference type="Proteomes" id="UP000654345"/>
    </source>
</evidence>
<accession>A0ABQ3UTM5</accession>
<name>A0ABQ3UTM5_9CHLR</name>
<protein>
    <recommendedName>
        <fullName evidence="4">DNA alkylation repair protein</fullName>
    </recommendedName>
</protein>
<dbReference type="PANTHER" id="PTHR41291">
    <property type="entry name" value="DNA ALKYLATION REPAIR PROTEIN"/>
    <property type="match status" value="1"/>
</dbReference>
<dbReference type="Proteomes" id="UP000654345">
    <property type="component" value="Unassembled WGS sequence"/>
</dbReference>
<evidence type="ECO:0008006" key="4">
    <source>
        <dbReference type="Google" id="ProtNLM"/>
    </source>
</evidence>
<organism evidence="2 3">
    <name type="scientific">Ktedonobacter robiniae</name>
    <dbReference type="NCBI Taxonomy" id="2778365"/>
    <lineage>
        <taxon>Bacteria</taxon>
        <taxon>Bacillati</taxon>
        <taxon>Chloroflexota</taxon>
        <taxon>Ktedonobacteria</taxon>
        <taxon>Ktedonobacterales</taxon>
        <taxon>Ktedonobacteraceae</taxon>
        <taxon>Ktedonobacter</taxon>
    </lineage>
</organism>
<comment type="caution">
    <text evidence="2">The sequence shown here is derived from an EMBL/GenBank/DDBJ whole genome shotgun (WGS) entry which is preliminary data.</text>
</comment>
<evidence type="ECO:0000313" key="2">
    <source>
        <dbReference type="EMBL" id="GHO56179.1"/>
    </source>
</evidence>
<dbReference type="Gene3D" id="1.25.10.90">
    <property type="match status" value="1"/>
</dbReference>
<dbReference type="InterPro" id="IPR014825">
    <property type="entry name" value="DNA_alkylation"/>
</dbReference>
<dbReference type="PANTHER" id="PTHR41291:SF1">
    <property type="entry name" value="DNA ALKYLATION REPAIR PROTEIN"/>
    <property type="match status" value="1"/>
</dbReference>
<keyword evidence="3" id="KW-1185">Reference proteome</keyword>
<gene>
    <name evidence="2" type="ORF">KSB_46540</name>
</gene>
<dbReference type="CDD" id="cd06561">
    <property type="entry name" value="AlkD_like"/>
    <property type="match status" value="1"/>
</dbReference>
<dbReference type="InterPro" id="IPR016024">
    <property type="entry name" value="ARM-type_fold"/>
</dbReference>
<sequence length="270" mass="30634">MSNTPPVLSPEQVLEKLRQHADPQVVQGQSRFGSRPAHPLGIKIPVLRTIAKEIGRNHALGLALWTSGIHEARILAAMIDEPQYVTCEQMEAWVRDFDTWDVCDQVCGGLFDKTPYAYQKAIEWCHREEEFVRRAGFVLMAYLAVHDKRASDKMFSPFFPLIKQYATDERNFVKKAVNWALRQIGKRNVQLRTQAIACGEEIQQVNSRAARWIASDALRELRKIAKTSSGVESNSDEGAWRRFQSLRCSPLSSMSGSYEGSVAKNLEPRK</sequence>
<reference evidence="2 3" key="1">
    <citation type="journal article" date="2021" name="Int. J. Syst. Evol. Microbiol.">
        <title>Reticulibacter mediterranei gen. nov., sp. nov., within the new family Reticulibacteraceae fam. nov., and Ktedonospora formicarum gen. nov., sp. nov., Ktedonobacter robiniae sp. nov., Dictyobacter formicarum sp. nov. and Dictyobacter arantiisoli sp. nov., belonging to the class Ktedonobacteria.</title>
        <authorList>
            <person name="Yabe S."/>
            <person name="Zheng Y."/>
            <person name="Wang C.M."/>
            <person name="Sakai Y."/>
            <person name="Abe K."/>
            <person name="Yokota A."/>
            <person name="Donadio S."/>
            <person name="Cavaletti L."/>
            <person name="Monciardini P."/>
        </authorList>
    </citation>
    <scope>NUCLEOTIDE SEQUENCE [LARGE SCALE GENOMIC DNA]</scope>
    <source>
        <strain evidence="2 3">SOSP1-30</strain>
    </source>
</reference>
<dbReference type="SUPFAM" id="SSF48371">
    <property type="entry name" value="ARM repeat"/>
    <property type="match status" value="1"/>
</dbReference>
<dbReference type="RefSeq" id="WP_201372741.1">
    <property type="nucleotide sequence ID" value="NZ_BNJG01000002.1"/>
</dbReference>
<dbReference type="Pfam" id="PF08713">
    <property type="entry name" value="DNA_alkylation"/>
    <property type="match status" value="1"/>
</dbReference>
<proteinExistence type="predicted"/>
<feature type="region of interest" description="Disordered" evidence="1">
    <location>
        <begin position="250"/>
        <end position="270"/>
    </location>
</feature>